<feature type="coiled-coil region" evidence="14">
    <location>
        <begin position="688"/>
        <end position="722"/>
    </location>
</feature>
<keyword evidence="3" id="KW-0158">Chromosome</keyword>
<dbReference type="InterPro" id="IPR000313">
    <property type="entry name" value="PWWP_dom"/>
</dbReference>
<dbReference type="PROSITE" id="PS52014">
    <property type="entry name" value="SAMD1_WH"/>
    <property type="match status" value="1"/>
</dbReference>
<dbReference type="PANTHER" id="PTHR46379:SF1">
    <property type="entry name" value="ZINC FINGER MYND DOMAIN-CONTAINING PROTEIN 11"/>
    <property type="match status" value="1"/>
</dbReference>
<feature type="coiled-coil region" evidence="14">
    <location>
        <begin position="981"/>
        <end position="1015"/>
    </location>
</feature>
<dbReference type="SUPFAM" id="SSF47370">
    <property type="entry name" value="Bromodomain"/>
    <property type="match status" value="1"/>
</dbReference>
<dbReference type="InterPro" id="IPR057053">
    <property type="entry name" value="MYND_ZMYND11_ZMYD8"/>
</dbReference>
<dbReference type="InterPro" id="IPR048589">
    <property type="entry name" value="SAMD1-like_WH"/>
</dbReference>
<keyword evidence="7" id="KW-0862">Zinc</keyword>
<dbReference type="FunFam" id="6.10.140.2220:FF:000002">
    <property type="entry name" value="Protein kinase C-binding protein 1 isoform C"/>
    <property type="match status" value="2"/>
</dbReference>
<dbReference type="SUPFAM" id="SSF63748">
    <property type="entry name" value="Tudor/PWWP/MBT"/>
    <property type="match status" value="1"/>
</dbReference>
<feature type="region of interest" description="Disordered" evidence="15">
    <location>
        <begin position="522"/>
        <end position="548"/>
    </location>
</feature>
<keyword evidence="6 13" id="KW-0863">Zinc-finger</keyword>
<dbReference type="Pfam" id="PF24324">
    <property type="entry name" value="MYND_ZMYND11_ZMYD8"/>
    <property type="match status" value="2"/>
</dbReference>
<dbReference type="GO" id="GO:0005694">
    <property type="term" value="C:chromosome"/>
    <property type="evidence" value="ECO:0007669"/>
    <property type="project" value="UniProtKB-SubCell"/>
</dbReference>
<feature type="domain" description="MYND-type" evidence="17">
    <location>
        <begin position="740"/>
        <end position="775"/>
    </location>
</feature>
<dbReference type="PANTHER" id="PTHR46379">
    <property type="entry name" value="ZINC FINGER MYND DOMAIN-CONTAINING"/>
    <property type="match status" value="1"/>
</dbReference>
<dbReference type="PROSITE" id="PS50812">
    <property type="entry name" value="PWWP"/>
    <property type="match status" value="1"/>
</dbReference>
<sequence>MPVRRAADPICVQHAWDAVRFANSSHLTSNLSVMVKYLQKVENCTVNQAELHIKQCLQDGLLISLHKLGTKGSKIGVPVEVYKIPLEDFEKSRCDDKDWYCIECHLAGDVTPCGRCHRVFHSECTTVSKKKFNDFQNISKTCNNYNIKATLENRLSSLNSSTSSVISDVSLNDFVEETNKMPDKENIQDNEKNTDSACSLVGIFESFDKMEDDTLENMENLVDSAIEDKDKKKDSSPVEVVESIENKNETGVTSDNVENTNGTDSKGKNGYDESLCRICNLFDSQEDVSLEKKELNYLLMFVLKRIRSWIPACLTDKMAPNEKPNWLTEEEVKWRVSRLFYENIDMSTIEEKLESESYSRVCEFMADVVTVQHNVAIFHGIESQEYGAAELMYEDCNYDLSELRNCVDCYRHSNEKGNSKWFSLPCRVPHKLVWAKQKGYPYWPAKVIKEANGKYDVRFFGGNHERALLQRVFIKPISTPMKNLQIKKNAAFNRAMDELMFHQRLIENPSEVNLLNQKIKTERRPKEKKVPLHVPRPRSQMSKKVESMSPSEDDVFTFDEMCDDFENSFAKRIAKRKLSRSPSTGSVKAVKKKVLVSGPPVIRNLPIKTAKRSTSDVINLTSDGDEDVSFKDDDQFSPGYGEVSSSTEHIKLSEDGVKEVGDGIMQQLDRQYSEAVERLFFSQTKQKLEKCKDKKQLIKVALDSMQAEIDRINNDHDDYLKKIFEAHNQEISQTKKKQWCYNCEQDAIYHCCWNTAYCSPTCQQQHWQAEHKKVCRRKLFKFQIKKNAAFNRAMDELMFHQRLIENPSEVNLLNQKIKTERRPKEKKVPLHVPRPRSQMSKKVESMSPSEDDVFTFDEMCDDFENSFAKRIAKRKLSRSPSTGSVKAVKKKVLVSGPPVIRNLPIKTAKRSTSDVINLTSDGDEDVSFKDDDQFSPGYGEVSSSTEHIKLSEDGVKEVGDGIMQQLDRQYSEAVERTKQKLEKCKDKKQLIKVALDSMQAEIDRINNDHDDYLKKIFEAHNQEISQTKKKQWCYNCEQDAIYHCCWNTAYCSPTCQQQHWQAEHKKVCRRKR</sequence>
<feature type="domain" description="SAMD1-like winged helix (WH)" evidence="18">
    <location>
        <begin position="3"/>
        <end position="79"/>
    </location>
</feature>
<dbReference type="CDD" id="cd20159">
    <property type="entry name" value="PWWP_BS69"/>
    <property type="match status" value="1"/>
</dbReference>
<dbReference type="PROSITE" id="PS50865">
    <property type="entry name" value="ZF_MYND_2"/>
    <property type="match status" value="2"/>
</dbReference>
<keyword evidence="11" id="KW-0804">Transcription</keyword>
<dbReference type="Pfam" id="PF00439">
    <property type="entry name" value="Bromodomain"/>
    <property type="match status" value="1"/>
</dbReference>
<gene>
    <name evidence="20" type="primary">LOC108732517</name>
</gene>
<dbReference type="InterPro" id="IPR036427">
    <property type="entry name" value="Bromodomain-like_sf"/>
</dbReference>
<dbReference type="Gene3D" id="2.30.30.140">
    <property type="match status" value="1"/>
</dbReference>
<evidence type="ECO:0000256" key="8">
    <source>
        <dbReference type="ARBA" id="ARBA00022853"/>
    </source>
</evidence>
<evidence type="ECO:0000259" key="16">
    <source>
        <dbReference type="PROSITE" id="PS50812"/>
    </source>
</evidence>
<organism evidence="19 20">
    <name type="scientific">Agrilus planipennis</name>
    <name type="common">Emerald ash borer</name>
    <name type="synonym">Agrilus marcopoli</name>
    <dbReference type="NCBI Taxonomy" id="224129"/>
    <lineage>
        <taxon>Eukaryota</taxon>
        <taxon>Metazoa</taxon>
        <taxon>Ecdysozoa</taxon>
        <taxon>Arthropoda</taxon>
        <taxon>Hexapoda</taxon>
        <taxon>Insecta</taxon>
        <taxon>Pterygota</taxon>
        <taxon>Neoptera</taxon>
        <taxon>Endopterygota</taxon>
        <taxon>Coleoptera</taxon>
        <taxon>Polyphaga</taxon>
        <taxon>Elateriformia</taxon>
        <taxon>Buprestoidea</taxon>
        <taxon>Buprestidae</taxon>
        <taxon>Agrilinae</taxon>
        <taxon>Agrilus</taxon>
    </lineage>
</organism>
<keyword evidence="9" id="KW-0805">Transcription regulation</keyword>
<dbReference type="SMART" id="SM00293">
    <property type="entry name" value="PWWP"/>
    <property type="match status" value="1"/>
</dbReference>
<dbReference type="InterPro" id="IPR047268">
    <property type="entry name" value="PWWP_BS69"/>
</dbReference>
<evidence type="ECO:0000256" key="1">
    <source>
        <dbReference type="ARBA" id="ARBA00004123"/>
    </source>
</evidence>
<dbReference type="SUPFAM" id="SSF144232">
    <property type="entry name" value="HIT/MYND zinc finger-like"/>
    <property type="match status" value="2"/>
</dbReference>
<feature type="domain" description="PWWP" evidence="16">
    <location>
        <begin position="429"/>
        <end position="467"/>
    </location>
</feature>
<evidence type="ECO:0000313" key="20">
    <source>
        <dbReference type="RefSeq" id="XP_025830130.1"/>
    </source>
</evidence>
<evidence type="ECO:0000256" key="13">
    <source>
        <dbReference type="PROSITE-ProRule" id="PRU00134"/>
    </source>
</evidence>
<dbReference type="InParanoid" id="A0A7F5QY27"/>
<keyword evidence="14" id="KW-0175">Coiled coil</keyword>
<keyword evidence="5" id="KW-0479">Metal-binding</keyword>
<comment type="subcellular location">
    <subcellularLocation>
        <location evidence="2">Chromosome</location>
    </subcellularLocation>
    <subcellularLocation>
        <location evidence="1">Nucleus</location>
    </subcellularLocation>
</comment>
<proteinExistence type="predicted"/>
<evidence type="ECO:0000256" key="3">
    <source>
        <dbReference type="ARBA" id="ARBA00022454"/>
    </source>
</evidence>
<evidence type="ECO:0000256" key="14">
    <source>
        <dbReference type="SAM" id="Coils"/>
    </source>
</evidence>
<keyword evidence="4" id="KW-0597">Phosphoprotein</keyword>
<dbReference type="Proteomes" id="UP000192223">
    <property type="component" value="Unplaced"/>
</dbReference>
<evidence type="ECO:0000256" key="2">
    <source>
        <dbReference type="ARBA" id="ARBA00004286"/>
    </source>
</evidence>
<evidence type="ECO:0000256" key="10">
    <source>
        <dbReference type="ARBA" id="ARBA00023117"/>
    </source>
</evidence>
<dbReference type="GO" id="GO:0003677">
    <property type="term" value="F:DNA binding"/>
    <property type="evidence" value="ECO:0007669"/>
    <property type="project" value="InterPro"/>
</dbReference>
<evidence type="ECO:0000256" key="15">
    <source>
        <dbReference type="SAM" id="MobiDB-lite"/>
    </source>
</evidence>
<evidence type="ECO:0000256" key="5">
    <source>
        <dbReference type="ARBA" id="ARBA00022723"/>
    </source>
</evidence>
<dbReference type="GO" id="GO:0005634">
    <property type="term" value="C:nucleus"/>
    <property type="evidence" value="ECO:0007669"/>
    <property type="project" value="UniProtKB-SubCell"/>
</dbReference>
<accession>A0A7F5QY27</accession>
<evidence type="ECO:0000256" key="12">
    <source>
        <dbReference type="ARBA" id="ARBA00023242"/>
    </source>
</evidence>
<evidence type="ECO:0000256" key="11">
    <source>
        <dbReference type="ARBA" id="ARBA00023163"/>
    </source>
</evidence>
<evidence type="ECO:0000256" key="4">
    <source>
        <dbReference type="ARBA" id="ARBA00022553"/>
    </source>
</evidence>
<dbReference type="KEGG" id="apln:108732517"/>
<keyword evidence="8" id="KW-0156">Chromatin regulator</keyword>
<dbReference type="AlphaFoldDB" id="A0A7F5QY27"/>
<dbReference type="Gene3D" id="6.10.140.2220">
    <property type="match status" value="2"/>
</dbReference>
<dbReference type="OrthoDB" id="6272564at2759"/>
<evidence type="ECO:0000313" key="19">
    <source>
        <dbReference type="Proteomes" id="UP000192223"/>
    </source>
</evidence>
<reference evidence="20" key="1">
    <citation type="submission" date="2025-08" db="UniProtKB">
        <authorList>
            <consortium name="RefSeq"/>
        </authorList>
    </citation>
    <scope>IDENTIFICATION</scope>
    <source>
        <tissue evidence="20">Entire body</tissue>
    </source>
</reference>
<dbReference type="InterPro" id="IPR047269">
    <property type="entry name" value="ZMY11"/>
</dbReference>
<evidence type="ECO:0000256" key="7">
    <source>
        <dbReference type="ARBA" id="ARBA00022833"/>
    </source>
</evidence>
<dbReference type="GeneID" id="108732517"/>
<dbReference type="FunCoup" id="A0A7F5QY27">
    <property type="interactions" value="670"/>
</dbReference>
<protein>
    <submittedName>
        <fullName evidence="20">Zinc finger MYND domain-containing protein 11</fullName>
    </submittedName>
</protein>
<dbReference type="Pfam" id="PF00855">
    <property type="entry name" value="PWWP"/>
    <property type="match status" value="1"/>
</dbReference>
<evidence type="ECO:0000259" key="18">
    <source>
        <dbReference type="PROSITE" id="PS52014"/>
    </source>
</evidence>
<feature type="domain" description="MYND-type" evidence="17">
    <location>
        <begin position="1033"/>
        <end position="1068"/>
    </location>
</feature>
<evidence type="ECO:0000256" key="6">
    <source>
        <dbReference type="ARBA" id="ARBA00022771"/>
    </source>
</evidence>
<name>A0A7F5QY27_AGRPL</name>
<keyword evidence="12" id="KW-0539">Nucleus</keyword>
<feature type="region of interest" description="Disordered" evidence="15">
    <location>
        <begin position="820"/>
        <end position="846"/>
    </location>
</feature>
<dbReference type="GO" id="GO:0034243">
    <property type="term" value="P:regulation of transcription elongation by RNA polymerase II"/>
    <property type="evidence" value="ECO:0007669"/>
    <property type="project" value="InterPro"/>
</dbReference>
<evidence type="ECO:0000259" key="17">
    <source>
        <dbReference type="PROSITE" id="PS50865"/>
    </source>
</evidence>
<dbReference type="InterPro" id="IPR002893">
    <property type="entry name" value="Znf_MYND"/>
</dbReference>
<dbReference type="GO" id="GO:0140006">
    <property type="term" value="F:histone H3 reader activity"/>
    <property type="evidence" value="ECO:0007669"/>
    <property type="project" value="UniProtKB-ARBA"/>
</dbReference>
<dbReference type="GO" id="GO:0009966">
    <property type="term" value="P:regulation of signal transduction"/>
    <property type="evidence" value="ECO:0007669"/>
    <property type="project" value="TreeGrafter"/>
</dbReference>
<dbReference type="Gene3D" id="1.20.920.10">
    <property type="entry name" value="Bromodomain-like"/>
    <property type="match status" value="1"/>
</dbReference>
<evidence type="ECO:0000256" key="9">
    <source>
        <dbReference type="ARBA" id="ARBA00023015"/>
    </source>
</evidence>
<dbReference type="SMART" id="SM00297">
    <property type="entry name" value="BROMO"/>
    <property type="match status" value="1"/>
</dbReference>
<dbReference type="InterPro" id="IPR001487">
    <property type="entry name" value="Bromodomain"/>
</dbReference>
<keyword evidence="10" id="KW-0103">Bromodomain</keyword>
<dbReference type="PROSITE" id="PS01360">
    <property type="entry name" value="ZF_MYND_1"/>
    <property type="match status" value="2"/>
</dbReference>
<keyword evidence="19" id="KW-1185">Reference proteome</keyword>
<dbReference type="RefSeq" id="XP_025830130.1">
    <property type="nucleotide sequence ID" value="XM_025974345.1"/>
</dbReference>
<dbReference type="GO" id="GO:0008270">
    <property type="term" value="F:zinc ion binding"/>
    <property type="evidence" value="ECO:0007669"/>
    <property type="project" value="UniProtKB-KW"/>
</dbReference>
<dbReference type="GO" id="GO:0003714">
    <property type="term" value="F:transcription corepressor activity"/>
    <property type="evidence" value="ECO:0007669"/>
    <property type="project" value="InterPro"/>
</dbReference>